<comment type="caution">
    <text evidence="2">The sequence shown here is derived from an EMBL/GenBank/DDBJ whole genome shotgun (WGS) entry which is preliminary data.</text>
</comment>
<dbReference type="InterPro" id="IPR029246">
    <property type="entry name" value="TALPID3"/>
</dbReference>
<dbReference type="OrthoDB" id="10057439at2759"/>
<organism evidence="2 3">
    <name type="scientific">Hymenochirus boettgeri</name>
    <name type="common">Congo dwarf clawed frog</name>
    <dbReference type="NCBI Taxonomy" id="247094"/>
    <lineage>
        <taxon>Eukaryota</taxon>
        <taxon>Metazoa</taxon>
        <taxon>Chordata</taxon>
        <taxon>Craniata</taxon>
        <taxon>Vertebrata</taxon>
        <taxon>Euteleostomi</taxon>
        <taxon>Amphibia</taxon>
        <taxon>Batrachia</taxon>
        <taxon>Anura</taxon>
        <taxon>Pipoidea</taxon>
        <taxon>Pipidae</taxon>
        <taxon>Pipinae</taxon>
        <taxon>Hymenochirus</taxon>
    </lineage>
</organism>
<dbReference type="GO" id="GO:0007224">
    <property type="term" value="P:smoothened signaling pathway"/>
    <property type="evidence" value="ECO:0007669"/>
    <property type="project" value="InterPro"/>
</dbReference>
<keyword evidence="3" id="KW-1185">Reference proteome</keyword>
<name>A0A8T2JZA2_9PIPI</name>
<evidence type="ECO:0000313" key="2">
    <source>
        <dbReference type="EMBL" id="KAG8449398.1"/>
    </source>
</evidence>
<gene>
    <name evidence="2" type="ORF">GDO86_016157</name>
</gene>
<reference evidence="2" key="1">
    <citation type="thesis" date="2020" institute="ProQuest LLC" country="789 East Eisenhower Parkway, Ann Arbor, MI, USA">
        <title>Comparative Genomics and Chromosome Evolution.</title>
        <authorList>
            <person name="Mudd A.B."/>
        </authorList>
    </citation>
    <scope>NUCLEOTIDE SEQUENCE</scope>
    <source>
        <strain evidence="2">Female2</strain>
        <tissue evidence="2">Blood</tissue>
    </source>
</reference>
<dbReference type="Proteomes" id="UP000812440">
    <property type="component" value="Chromosome 8_10"/>
</dbReference>
<dbReference type="Pfam" id="PF15324">
    <property type="entry name" value="TALPID3"/>
    <property type="match status" value="1"/>
</dbReference>
<accession>A0A8T2JZA2</accession>
<feature type="region of interest" description="Disordered" evidence="1">
    <location>
        <begin position="42"/>
        <end position="82"/>
    </location>
</feature>
<dbReference type="PANTHER" id="PTHR15721">
    <property type="entry name" value="KIAA0586 PROTEIN"/>
    <property type="match status" value="1"/>
</dbReference>
<feature type="region of interest" description="Disordered" evidence="1">
    <location>
        <begin position="653"/>
        <end position="691"/>
    </location>
</feature>
<evidence type="ECO:0008006" key="4">
    <source>
        <dbReference type="Google" id="ProtNLM"/>
    </source>
</evidence>
<feature type="compositionally biased region" description="Basic and acidic residues" evidence="1">
    <location>
        <begin position="621"/>
        <end position="636"/>
    </location>
</feature>
<dbReference type="PANTHER" id="PTHR15721:SF2">
    <property type="entry name" value="PROTEIN TALPID3"/>
    <property type="match status" value="1"/>
</dbReference>
<protein>
    <recommendedName>
        <fullName evidence="4">TALPID3</fullName>
    </recommendedName>
</protein>
<dbReference type="AlphaFoldDB" id="A0A8T2JZA2"/>
<feature type="compositionally biased region" description="Basic residues" evidence="1">
    <location>
        <begin position="42"/>
        <end position="53"/>
    </location>
</feature>
<dbReference type="GO" id="GO:0036064">
    <property type="term" value="C:ciliary basal body"/>
    <property type="evidence" value="ECO:0007669"/>
    <property type="project" value="TreeGrafter"/>
</dbReference>
<feature type="compositionally biased region" description="Basic and acidic residues" evidence="1">
    <location>
        <begin position="69"/>
        <end position="80"/>
    </location>
</feature>
<dbReference type="GO" id="GO:0005814">
    <property type="term" value="C:centriole"/>
    <property type="evidence" value="ECO:0007669"/>
    <property type="project" value="TreeGrafter"/>
</dbReference>
<evidence type="ECO:0000313" key="3">
    <source>
        <dbReference type="Proteomes" id="UP000812440"/>
    </source>
</evidence>
<sequence length="990" mass="108462">MYSLIDSLVTDSNAAEKIRIKKTVGDWIAKMDIEIQEELEKKNRKNVPSHKPQKSALRINASKSTNSRSFKERDIQETKRTSPIRANTSAGVVAKTLQSKKCTVSQNLLKKDGKMTLQEMNESLQVNEELLNRVYGRPTYQGQRSTLKKDPYLRFNSPSPKSKPRRPRVVEIVRGVKVKSTKVQASSPEYIKTTEYPVRRDLQAEPRFAFCPSKDAMEMSSPIEGHLIPMAIPLGRSQSKGNSPVPYSVIITQPQTTTVNVSIPPSSPKLFPKTVKPNIAVVEMKSEIKDPSQLTVQVLPCVDIDSIASDSISQEVTPSPSIPPPSKPDIQLPVHVDTEEEVLQFPGSSFVQVIDITQDDVCEDEVPEPLIQVNGWSEIALLQYHGIPFPPDHLSPVPQVATDILEGIITRKESLENRLFNRVEQEIMAQILNGIHPMRQDAISNISTSDTEKSGSISSDIVEAAGGEGLQLFVDAGLPVDSILVRQYVEEALAEMIAIMLGERESQNMQKSPPRESVLQVTDEISLVPTPVSTPPMSPLLHEKEFSIVKTPELSPQPSVAEPVFEEDQADNTAMEIVKTPFATPVASPNATPPRAPTPASLTSEKQKETECPTPWNTTDRPLEEENPHSLREISNKDSIVMTVAWDEEPESLISAPSPLPEKSQSPLQPKPRSPSPIYSHSTAPSTDLSTLTVTITETETTDRPLSEGELLYSYERMAAELAVAKGGVVCPDFPGSLSSTLHDARDMEYDPPSEGQVIHGKQNGAHKDPVLSLLARFNQDLVTPLDACYPPVVGISSGSEEENSMGEISEGQRPRFTTAAEQVVVGHSALMGRASYANQAAGHHHRHLSSPGQYNALSGANPLDHFSSGPMSIGELGSHKVPDLHPHIDISVERPTVVSSTFQSLTQGSEEPQLDYPPIHTHYIQVKTSNDSSKDVLEDLDRTLVEPSSYLSSPLSEMAPGPSKRMSVIIPSMMDIRTTSESELSGSDL</sequence>
<feature type="region of interest" description="Disordered" evidence="1">
    <location>
        <begin position="583"/>
        <end position="636"/>
    </location>
</feature>
<proteinExistence type="predicted"/>
<evidence type="ECO:0000256" key="1">
    <source>
        <dbReference type="SAM" id="MobiDB-lite"/>
    </source>
</evidence>
<feature type="region of interest" description="Disordered" evidence="1">
    <location>
        <begin position="842"/>
        <end position="862"/>
    </location>
</feature>
<dbReference type="EMBL" id="JAACNH010000003">
    <property type="protein sequence ID" value="KAG8449398.1"/>
    <property type="molecule type" value="Genomic_DNA"/>
</dbReference>